<reference evidence="2 3" key="1">
    <citation type="submission" date="2016-12" db="EMBL/GenBank/DDBJ databases">
        <title>The genomes of Aspergillus section Nigri reveals drivers in fungal speciation.</title>
        <authorList>
            <consortium name="DOE Joint Genome Institute"/>
            <person name="Vesth T.C."/>
            <person name="Nybo J."/>
            <person name="Theobald S."/>
            <person name="Brandl J."/>
            <person name="Frisvad J.C."/>
            <person name="Nielsen K.F."/>
            <person name="Lyhne E.K."/>
            <person name="Kogle M.E."/>
            <person name="Kuo A."/>
            <person name="Riley R."/>
            <person name="Clum A."/>
            <person name="Nolan M."/>
            <person name="Lipzen A."/>
            <person name="Salamov A."/>
            <person name="Henrissat B."/>
            <person name="Wiebenga A."/>
            <person name="De Vries R.P."/>
            <person name="Grigoriev I.V."/>
            <person name="Mortensen U.H."/>
            <person name="Andersen M.R."/>
            <person name="Baker S.E."/>
        </authorList>
    </citation>
    <scope>NUCLEOTIDE SEQUENCE [LARGE SCALE GENOMIC DNA]</scope>
    <source>
        <strain evidence="2 3">CBS 117.55</strain>
    </source>
</reference>
<protein>
    <submittedName>
        <fullName evidence="2">Uncharacterized protein</fullName>
    </submittedName>
</protein>
<dbReference type="EMBL" id="MSFL01000003">
    <property type="protein sequence ID" value="PWY89869.1"/>
    <property type="molecule type" value="Genomic_DNA"/>
</dbReference>
<dbReference type="GeneID" id="37068567"/>
<evidence type="ECO:0000313" key="3">
    <source>
        <dbReference type="Proteomes" id="UP000247233"/>
    </source>
</evidence>
<accession>A0A317WU57</accession>
<dbReference type="Proteomes" id="UP000247233">
    <property type="component" value="Unassembled WGS sequence"/>
</dbReference>
<evidence type="ECO:0000313" key="2">
    <source>
        <dbReference type="EMBL" id="PWY89869.1"/>
    </source>
</evidence>
<evidence type="ECO:0000256" key="1">
    <source>
        <dbReference type="SAM" id="MobiDB-lite"/>
    </source>
</evidence>
<dbReference type="VEuPathDB" id="FungiDB:BO70DRAFT_393068"/>
<sequence length="507" mass="56445">MTIMGDSLPIISLTQSTLVNRLGEDILAAAFISEEHFITLHPRNETLNFSLEIKWFFIQPRGDCGKFFAVPNNVTLNKGGVIVLKVSDDDSLPSVHHYSAETPEHAQKISLESVRSPVQEEPDLELAHVTNSAAHDLFDKLVGLADHPSRAKGLAPREAVSRGACDDFAAMKISGDEKIDGVAAAPLMRNSVSLQPESAPPKPGSAPLAPEPAPKKGDLDALMNLLTDNGKPPRQQVSENKLPKPPITNVKPTDEDPKVLDYYKDVKLVTGLATLFQEILRLKRMSTTDRKQPYGITDPEEANLAMKENADIAYEVIHGGLGGYYDSINMYTRTYKKEVTHSDLKIEFSKDIFQPFDFSERTLAEISGFIEQYISAIAQVKTDTKSTGFRNAFSKQIHQILKVNVGDDDNKYWVMQPRCQLLYMKIDSESYKETTKTCLKESTKDTFTFYMDYVIVEADINTEIVEGRRDKLTQAVYMISDKNVDEYVKQAGVANEVTGSLPKVNGM</sequence>
<feature type="region of interest" description="Disordered" evidence="1">
    <location>
        <begin position="193"/>
        <end position="255"/>
    </location>
</feature>
<keyword evidence="3" id="KW-1185">Reference proteome</keyword>
<dbReference type="AlphaFoldDB" id="A0A317WU57"/>
<feature type="compositionally biased region" description="Pro residues" evidence="1">
    <location>
        <begin position="198"/>
        <end position="212"/>
    </location>
</feature>
<gene>
    <name evidence="2" type="ORF">BO70DRAFT_393068</name>
</gene>
<dbReference type="RefSeq" id="XP_025402700.1">
    <property type="nucleotide sequence ID" value="XM_025546330.1"/>
</dbReference>
<name>A0A317WU57_9EURO</name>
<organism evidence="2 3">
    <name type="scientific">Aspergillus heteromorphus CBS 117.55</name>
    <dbReference type="NCBI Taxonomy" id="1448321"/>
    <lineage>
        <taxon>Eukaryota</taxon>
        <taxon>Fungi</taxon>
        <taxon>Dikarya</taxon>
        <taxon>Ascomycota</taxon>
        <taxon>Pezizomycotina</taxon>
        <taxon>Eurotiomycetes</taxon>
        <taxon>Eurotiomycetidae</taxon>
        <taxon>Eurotiales</taxon>
        <taxon>Aspergillaceae</taxon>
        <taxon>Aspergillus</taxon>
        <taxon>Aspergillus subgen. Circumdati</taxon>
    </lineage>
</organism>
<comment type="caution">
    <text evidence="2">The sequence shown here is derived from an EMBL/GenBank/DDBJ whole genome shotgun (WGS) entry which is preliminary data.</text>
</comment>
<dbReference type="OrthoDB" id="4879928at2759"/>
<proteinExistence type="predicted"/>